<dbReference type="Proteomes" id="UP001148482">
    <property type="component" value="Unassembled WGS sequence"/>
</dbReference>
<proteinExistence type="predicted"/>
<comment type="caution">
    <text evidence="1">The sequence shown here is derived from an EMBL/GenBank/DDBJ whole genome shotgun (WGS) entry which is preliminary data.</text>
</comment>
<dbReference type="EMBL" id="JAPJDA010000012">
    <property type="protein sequence ID" value="MCX2838191.1"/>
    <property type="molecule type" value="Genomic_DNA"/>
</dbReference>
<protein>
    <submittedName>
        <fullName evidence="1">Uncharacterized protein</fullName>
    </submittedName>
</protein>
<organism evidence="1 2">
    <name type="scientific">Salinimicrobium profundisediminis</name>
    <dbReference type="NCBI Taxonomy" id="2994553"/>
    <lineage>
        <taxon>Bacteria</taxon>
        <taxon>Pseudomonadati</taxon>
        <taxon>Bacteroidota</taxon>
        <taxon>Flavobacteriia</taxon>
        <taxon>Flavobacteriales</taxon>
        <taxon>Flavobacteriaceae</taxon>
        <taxon>Salinimicrobium</taxon>
    </lineage>
</organism>
<dbReference type="AlphaFoldDB" id="A0A9X3I0T6"/>
<gene>
    <name evidence="1" type="ORF">OQ279_08480</name>
</gene>
<dbReference type="RefSeq" id="WP_266069459.1">
    <property type="nucleotide sequence ID" value="NZ_JAPJDA010000012.1"/>
</dbReference>
<keyword evidence="2" id="KW-1185">Reference proteome</keyword>
<evidence type="ECO:0000313" key="1">
    <source>
        <dbReference type="EMBL" id="MCX2838191.1"/>
    </source>
</evidence>
<reference evidence="1" key="1">
    <citation type="submission" date="2022-11" db="EMBL/GenBank/DDBJ databases">
        <title>Salinimicrobium profundisediminis sp. nov., isolated from deep-sea sediment of the Mariana Trench.</title>
        <authorList>
            <person name="Fu H."/>
        </authorList>
    </citation>
    <scope>NUCLEOTIDE SEQUENCE</scope>
    <source>
        <strain evidence="1">MT39</strain>
    </source>
</reference>
<name>A0A9X3I0T6_9FLAO</name>
<evidence type="ECO:0000313" key="2">
    <source>
        <dbReference type="Proteomes" id="UP001148482"/>
    </source>
</evidence>
<sequence>MRKIFIIVLAGILWSCDGDPIEAGVVTTIEGRIYDRQNELPFENLKIKVAEYKTHQKSIYMHTEFIQWIDSTYTDQNGDYLLEFETSGRGDLYQFHVESRPNMWDYNNGTFDIPYIGKNSNIDLGLLHLFPVKLVIEMNDIGHLPVTVNPRFYQDVEDINTGSGTVERTIFADKNSDNTVYFSRRLTPNDYEGYTAVIPATHTTELANYNLTLNNSDFVKRE</sequence>
<accession>A0A9X3I0T6</accession>